<comment type="caution">
    <text evidence="2">The sequence shown here is derived from an EMBL/GenBank/DDBJ whole genome shotgun (WGS) entry which is preliminary data.</text>
</comment>
<organism evidence="2 3">
    <name type="scientific">Sporocytophaga myxococcoides</name>
    <dbReference type="NCBI Taxonomy" id="153721"/>
    <lineage>
        <taxon>Bacteria</taxon>
        <taxon>Pseudomonadati</taxon>
        <taxon>Bacteroidota</taxon>
        <taxon>Cytophagia</taxon>
        <taxon>Cytophagales</taxon>
        <taxon>Cytophagaceae</taxon>
        <taxon>Sporocytophaga</taxon>
    </lineage>
</organism>
<gene>
    <name evidence="2" type="ORF">MYP_3558</name>
</gene>
<evidence type="ECO:0000259" key="1">
    <source>
        <dbReference type="Pfam" id="PF04965"/>
    </source>
</evidence>
<dbReference type="Gene3D" id="3.10.450.40">
    <property type="match status" value="1"/>
</dbReference>
<protein>
    <recommendedName>
        <fullName evidence="1">IraD/Gp25-like domain-containing protein</fullName>
    </recommendedName>
</protein>
<evidence type="ECO:0000313" key="3">
    <source>
        <dbReference type="Proteomes" id="UP000030185"/>
    </source>
</evidence>
<proteinExistence type="predicted"/>
<evidence type="ECO:0000313" key="2">
    <source>
        <dbReference type="EMBL" id="GAL86329.1"/>
    </source>
</evidence>
<dbReference type="Proteomes" id="UP000030185">
    <property type="component" value="Unassembled WGS sequence"/>
</dbReference>
<feature type="domain" description="IraD/Gp25-like" evidence="1">
    <location>
        <begin position="29"/>
        <end position="119"/>
    </location>
</feature>
<dbReference type="RefSeq" id="WP_045466023.1">
    <property type="nucleotide sequence ID" value="NZ_BBLT01000007.1"/>
</dbReference>
<dbReference type="AlphaFoldDB" id="A0A098LIP9"/>
<dbReference type="OrthoDB" id="9802846at2"/>
<dbReference type="InterPro" id="IPR007048">
    <property type="entry name" value="IraD/Gp25-like"/>
</dbReference>
<dbReference type="STRING" id="153721.MYP_3558"/>
<accession>A0A098LIP9</accession>
<dbReference type="EMBL" id="BBLT01000007">
    <property type="protein sequence ID" value="GAL86329.1"/>
    <property type="molecule type" value="Genomic_DNA"/>
</dbReference>
<name>A0A098LIP9_9BACT</name>
<sequence length="144" mass="16702">MKHKKTFLGVGWKFPPTFDKTSGSIMLVSEEEDIRESLFILLSTKPGERTMLPEYGCDLNKMIFESIDSSLITEMKGMIENAILYFEPRIILNEIDISQDKTNDGLLLIDVQYTIRKTNKRSNMVYPYYILEGNEARFRAVNTF</sequence>
<dbReference type="eggNOG" id="COG3628">
    <property type="taxonomic scope" value="Bacteria"/>
</dbReference>
<keyword evidence="3" id="KW-1185">Reference proteome</keyword>
<dbReference type="SUPFAM" id="SSF160719">
    <property type="entry name" value="gpW/gp25-like"/>
    <property type="match status" value="1"/>
</dbReference>
<dbReference type="Pfam" id="PF04965">
    <property type="entry name" value="GPW_gp25"/>
    <property type="match status" value="1"/>
</dbReference>
<reference evidence="2 3" key="1">
    <citation type="submission" date="2014-09" db="EMBL/GenBank/DDBJ databases">
        <title>Sporocytophaga myxococcoides PG-01 genome sequencing.</title>
        <authorList>
            <person name="Liu L."/>
            <person name="Gao P.J."/>
            <person name="Chen G.J."/>
            <person name="Wang L.S."/>
        </authorList>
    </citation>
    <scope>NUCLEOTIDE SEQUENCE [LARGE SCALE GENOMIC DNA]</scope>
    <source>
        <strain evidence="2 3">PG-01</strain>
    </source>
</reference>